<comment type="caution">
    <text evidence="2">The sequence shown here is derived from an EMBL/GenBank/DDBJ whole genome shotgun (WGS) entry which is preliminary data.</text>
</comment>
<organism evidence="2 3">
    <name type="scientific">Aurantiacibacter zhengii</name>
    <dbReference type="NCBI Taxonomy" id="2307003"/>
    <lineage>
        <taxon>Bacteria</taxon>
        <taxon>Pseudomonadati</taxon>
        <taxon>Pseudomonadota</taxon>
        <taxon>Alphaproteobacteria</taxon>
        <taxon>Sphingomonadales</taxon>
        <taxon>Erythrobacteraceae</taxon>
        <taxon>Aurantiacibacter</taxon>
    </lineage>
</organism>
<dbReference type="Proteomes" id="UP000286576">
    <property type="component" value="Unassembled WGS sequence"/>
</dbReference>
<feature type="domain" description="Flagellar protein FlgJ N-terminal" evidence="1">
    <location>
        <begin position="33"/>
        <end position="79"/>
    </location>
</feature>
<proteinExistence type="predicted"/>
<evidence type="ECO:0000313" key="2">
    <source>
        <dbReference type="EMBL" id="RIV86000.1"/>
    </source>
</evidence>
<protein>
    <submittedName>
        <fullName evidence="2">Flagellar biosynthesis protein FlgJ</fullName>
    </submittedName>
</protein>
<keyword evidence="3" id="KW-1185">Reference proteome</keyword>
<dbReference type="Pfam" id="PF10135">
    <property type="entry name" value="Rod-binding"/>
    <property type="match status" value="1"/>
</dbReference>
<keyword evidence="2" id="KW-0282">Flagellum</keyword>
<gene>
    <name evidence="2" type="ORF">D2V07_10660</name>
</gene>
<name>A0A418NSE0_9SPHN</name>
<sequence>MQADTAPATPREDLRQAAQAFEAIFVRQLLASARASDFGGEDLFGGPGLEQFTAMRDEHFADIASMQGTFGLAASIERQLAAFVDQGGG</sequence>
<keyword evidence="2" id="KW-0966">Cell projection</keyword>
<reference evidence="2 3" key="1">
    <citation type="submission" date="2018-08" db="EMBL/GenBank/DDBJ databases">
        <title>Erythrobacter zhengii sp.nov., a bacterium isolated from deep-sea sediment.</title>
        <authorList>
            <person name="Fang C."/>
            <person name="Wu Y.-H."/>
            <person name="Sun C."/>
            <person name="Wang H."/>
            <person name="Cheng H."/>
            <person name="Meng F.-X."/>
            <person name="Wang C.-S."/>
            <person name="Xu X.-W."/>
        </authorList>
    </citation>
    <scope>NUCLEOTIDE SEQUENCE [LARGE SCALE GENOMIC DNA]</scope>
    <source>
        <strain evidence="2 3">V18</strain>
    </source>
</reference>
<evidence type="ECO:0000313" key="3">
    <source>
        <dbReference type="Proteomes" id="UP000286576"/>
    </source>
</evidence>
<dbReference type="AlphaFoldDB" id="A0A418NSE0"/>
<keyword evidence="2" id="KW-0969">Cilium</keyword>
<evidence type="ECO:0000259" key="1">
    <source>
        <dbReference type="Pfam" id="PF10135"/>
    </source>
</evidence>
<accession>A0A418NSE0</accession>
<dbReference type="OrthoDB" id="8481704at2"/>
<dbReference type="InterPro" id="IPR019301">
    <property type="entry name" value="Flagellar_prot_FlgJ_N"/>
</dbReference>
<dbReference type="EMBL" id="QXFL01000004">
    <property type="protein sequence ID" value="RIV86000.1"/>
    <property type="molecule type" value="Genomic_DNA"/>
</dbReference>